<keyword evidence="2" id="KW-0597">Phosphoprotein</keyword>
<evidence type="ECO:0000256" key="1">
    <source>
        <dbReference type="ARBA" id="ARBA00008846"/>
    </source>
</evidence>
<dbReference type="SUPFAM" id="SSF52540">
    <property type="entry name" value="P-loop containing nucleoside triphosphate hydrolases"/>
    <property type="match status" value="1"/>
</dbReference>
<dbReference type="KEGG" id="goe:108863835"/>
<dbReference type="GO" id="GO:0005886">
    <property type="term" value="C:plasma membrane"/>
    <property type="evidence" value="ECO:0007669"/>
    <property type="project" value="TreeGrafter"/>
</dbReference>
<dbReference type="GO" id="GO:0003924">
    <property type="term" value="F:GTPase activity"/>
    <property type="evidence" value="ECO:0007669"/>
    <property type="project" value="InterPro"/>
</dbReference>
<evidence type="ECO:0000256" key="3">
    <source>
        <dbReference type="SAM" id="Coils"/>
    </source>
</evidence>
<evidence type="ECO:0000256" key="2">
    <source>
        <dbReference type="ARBA" id="ARBA00022553"/>
    </source>
</evidence>
<protein>
    <submittedName>
        <fullName evidence="5">Uncharacterized protein LOC108863835</fullName>
    </submittedName>
</protein>
<dbReference type="GO" id="GO:0005525">
    <property type="term" value="F:GTP binding"/>
    <property type="evidence" value="ECO:0007669"/>
    <property type="project" value="InterPro"/>
</dbReference>
<comment type="similarity">
    <text evidence="1">Belongs to the small GTPase superfamily. RGK family.</text>
</comment>
<dbReference type="Gene3D" id="3.40.50.300">
    <property type="entry name" value="P-loop containing nucleotide triphosphate hydrolases"/>
    <property type="match status" value="1"/>
</dbReference>
<keyword evidence="3" id="KW-0175">Coiled coil</keyword>
<dbReference type="InterPro" id="IPR051641">
    <property type="entry name" value="RGK_GTP-binding_reg"/>
</dbReference>
<evidence type="ECO:0000313" key="5">
    <source>
        <dbReference type="RefSeq" id="XP_028966523.1"/>
    </source>
</evidence>
<dbReference type="InterPro" id="IPR027417">
    <property type="entry name" value="P-loop_NTPase"/>
</dbReference>
<dbReference type="GO" id="GO:0005246">
    <property type="term" value="F:calcium channel regulator activity"/>
    <property type="evidence" value="ECO:0007669"/>
    <property type="project" value="TreeGrafter"/>
</dbReference>
<proteinExistence type="inferred from homology"/>
<dbReference type="PANTHER" id="PTHR45775">
    <property type="entry name" value="RAD, GEM/KIR FAMILY MEMBER 2, ISOFORM C"/>
    <property type="match status" value="1"/>
</dbReference>
<dbReference type="GeneID" id="108863835"/>
<accession>A0AAJ7SEN5</accession>
<dbReference type="Pfam" id="PF00071">
    <property type="entry name" value="Ras"/>
    <property type="match status" value="1"/>
</dbReference>
<dbReference type="RefSeq" id="XP_028966523.1">
    <property type="nucleotide sequence ID" value="XM_029110690.1"/>
</dbReference>
<dbReference type="InterPro" id="IPR001806">
    <property type="entry name" value="Small_GTPase"/>
</dbReference>
<feature type="coiled-coil region" evidence="3">
    <location>
        <begin position="118"/>
        <end position="148"/>
    </location>
</feature>
<dbReference type="AlphaFoldDB" id="A0AAJ7SEN5"/>
<name>A0AAJ7SEN5_9ACAR</name>
<dbReference type="PANTHER" id="PTHR45775:SF6">
    <property type="entry name" value="RAD, GEM_KIR FAMILY MEMBER 2, ISOFORM C"/>
    <property type="match status" value="1"/>
</dbReference>
<dbReference type="SMART" id="SM00173">
    <property type="entry name" value="RAS"/>
    <property type="match status" value="1"/>
</dbReference>
<sequence length="513" mass="58941">MNAPPDTSRRYSQRISTVLRLCQIKVIREQLESHLTKQNLKLEIDQLRETYNESVEQLHLAEKLIEELSTEKIRLMSERRSLSKRCQEVGKALKDARHQADWFTAQRKSIQEKLREVAADATRERIRNERTKEQLQEEQRKQLELENFLKAGPHSFRGLVPDAAFGEIQIGPAEIAADDYDDEQQPKEAWNQVLLLIAARQRSLDTNVQLYERLQSILGECRSIKLQVDELESERNKRQSVLVKKKLFLEGRVVMPGDESRPTCCLRRVPTHRVRVIGADGVGKSCLIHQLIESEDLCSYQNIVTTPDSSSDTLPELPKTRLILDDEESELVFEETHKSEVTAQDLIETDAFLIVYSMADGESYEFAESILGRLSDQDLLRKAIIVVANKDDLNRCKVITIKDGRTLAEQHKSKYATISAFIGHKTNHLLVGTLRQIRLIEKVETVQTAKKRLSNLPIIQLPEGDILDPNDQSISSNHWMCGDLFDMTKDFLYSVWNKCFVKNPRQCENLNVL</sequence>
<keyword evidence="4" id="KW-1185">Reference proteome</keyword>
<feature type="coiled-coil region" evidence="3">
    <location>
        <begin position="37"/>
        <end position="85"/>
    </location>
</feature>
<reference evidence="5" key="1">
    <citation type="submission" date="2025-08" db="UniProtKB">
        <authorList>
            <consortium name="RefSeq"/>
        </authorList>
    </citation>
    <scope>IDENTIFICATION</scope>
</reference>
<organism evidence="4 5">
    <name type="scientific">Galendromus occidentalis</name>
    <name type="common">western predatory mite</name>
    <dbReference type="NCBI Taxonomy" id="34638"/>
    <lineage>
        <taxon>Eukaryota</taxon>
        <taxon>Metazoa</taxon>
        <taxon>Ecdysozoa</taxon>
        <taxon>Arthropoda</taxon>
        <taxon>Chelicerata</taxon>
        <taxon>Arachnida</taxon>
        <taxon>Acari</taxon>
        <taxon>Parasitiformes</taxon>
        <taxon>Mesostigmata</taxon>
        <taxon>Gamasina</taxon>
        <taxon>Phytoseioidea</taxon>
        <taxon>Phytoseiidae</taxon>
        <taxon>Typhlodrominae</taxon>
        <taxon>Galendromus</taxon>
    </lineage>
</organism>
<gene>
    <name evidence="5" type="primary">LOC108863835</name>
</gene>
<evidence type="ECO:0000313" key="4">
    <source>
        <dbReference type="Proteomes" id="UP000694867"/>
    </source>
</evidence>
<dbReference type="Proteomes" id="UP000694867">
    <property type="component" value="Unplaced"/>
</dbReference>